<keyword evidence="1" id="KW-0812">Transmembrane</keyword>
<evidence type="ECO:0000256" key="1">
    <source>
        <dbReference type="SAM" id="Phobius"/>
    </source>
</evidence>
<comment type="caution">
    <text evidence="2">The sequence shown here is derived from an EMBL/GenBank/DDBJ whole genome shotgun (WGS) entry which is preliminary data.</text>
</comment>
<reference evidence="2" key="2">
    <citation type="journal article" date="2021" name="PeerJ">
        <title>Extensive microbial diversity within the chicken gut microbiome revealed by metagenomics and culture.</title>
        <authorList>
            <person name="Gilroy R."/>
            <person name="Ravi A."/>
            <person name="Getino M."/>
            <person name="Pursley I."/>
            <person name="Horton D.L."/>
            <person name="Alikhan N.F."/>
            <person name="Baker D."/>
            <person name="Gharbi K."/>
            <person name="Hall N."/>
            <person name="Watson M."/>
            <person name="Adriaenssens E.M."/>
            <person name="Foster-Nyarko E."/>
            <person name="Jarju S."/>
            <person name="Secka A."/>
            <person name="Antonio M."/>
            <person name="Oren A."/>
            <person name="Chaudhuri R.R."/>
            <person name="La Ragione R."/>
            <person name="Hildebrand F."/>
            <person name="Pallen M.J."/>
        </authorList>
    </citation>
    <scope>NUCLEOTIDE SEQUENCE</scope>
    <source>
        <strain evidence="2">ChiGjej1B1-19959</strain>
    </source>
</reference>
<dbReference type="Pfam" id="PF12685">
    <property type="entry name" value="SpoIIIAH"/>
    <property type="match status" value="1"/>
</dbReference>
<dbReference type="Proteomes" id="UP000824071">
    <property type="component" value="Unassembled WGS sequence"/>
</dbReference>
<keyword evidence="1" id="KW-1133">Transmembrane helix</keyword>
<accession>A0A9D1LF45</accession>
<proteinExistence type="predicted"/>
<feature type="transmembrane region" description="Helical" evidence="1">
    <location>
        <begin position="12"/>
        <end position="29"/>
    </location>
</feature>
<dbReference type="AlphaFoldDB" id="A0A9D1LF45"/>
<dbReference type="InterPro" id="IPR038503">
    <property type="entry name" value="SpoIIIAH_sf"/>
</dbReference>
<reference evidence="2" key="1">
    <citation type="submission" date="2020-10" db="EMBL/GenBank/DDBJ databases">
        <authorList>
            <person name="Gilroy R."/>
        </authorList>
    </citation>
    <scope>NUCLEOTIDE SEQUENCE</scope>
    <source>
        <strain evidence="2">ChiGjej1B1-19959</strain>
    </source>
</reference>
<organism evidence="2 3">
    <name type="scientific">Candidatus Fimenecus excrementigallinarum</name>
    <dbReference type="NCBI Taxonomy" id="2840816"/>
    <lineage>
        <taxon>Bacteria</taxon>
        <taxon>Bacillati</taxon>
        <taxon>Bacillota</taxon>
        <taxon>Clostridia</taxon>
        <taxon>Candidatus Fimenecus</taxon>
    </lineage>
</organism>
<evidence type="ECO:0000313" key="2">
    <source>
        <dbReference type="EMBL" id="HIU36506.1"/>
    </source>
</evidence>
<protein>
    <submittedName>
        <fullName evidence="2">SpoIIIAH-like family protein</fullName>
    </submittedName>
</protein>
<dbReference type="EMBL" id="DVMW01000043">
    <property type="protein sequence ID" value="HIU36506.1"/>
    <property type="molecule type" value="Genomic_DNA"/>
</dbReference>
<evidence type="ECO:0000313" key="3">
    <source>
        <dbReference type="Proteomes" id="UP000824071"/>
    </source>
</evidence>
<name>A0A9D1LF45_9FIRM</name>
<keyword evidence="1" id="KW-0472">Membrane</keyword>
<gene>
    <name evidence="2" type="ORF">IAC53_07880</name>
</gene>
<sequence>MKKTISKRKIVFLGLVAALGLALYVNWYYTKPVHEIQPSAEVQTTSDAALGQAQYVNAQAADAYFADAELKRSKALDEAKATLQAVIDDANASAESREQASEDLQALSDNIKKQAEIENLISAKTGGKSLVSIGDTVEVILQAGTLNDTAAVQIKEIVLNKTKVRADQIMIVEAQADNA</sequence>
<dbReference type="InterPro" id="IPR024232">
    <property type="entry name" value="SpoIIIAH"/>
</dbReference>
<dbReference type="Gene3D" id="1.10.287.4300">
    <property type="entry name" value="Stage III sporulation protein AH-like"/>
    <property type="match status" value="1"/>
</dbReference>